<accession>A0A830E832</accession>
<reference evidence="2" key="1">
    <citation type="journal article" date="2014" name="Int. J. Syst. Evol. Microbiol.">
        <title>Complete genome sequence of Corynebacterium casei LMG S-19264T (=DSM 44701T), isolated from a smear-ripened cheese.</title>
        <authorList>
            <consortium name="US DOE Joint Genome Institute (JGI-PGF)"/>
            <person name="Walter F."/>
            <person name="Albersmeier A."/>
            <person name="Kalinowski J."/>
            <person name="Ruckert C."/>
        </authorList>
    </citation>
    <scope>NUCLEOTIDE SEQUENCE</scope>
    <source>
        <strain evidence="2">JCM 14359</strain>
    </source>
</reference>
<dbReference type="Proteomes" id="UP000653099">
    <property type="component" value="Unassembled WGS sequence"/>
</dbReference>
<sequence length="128" mass="14092">MCYNRYFSNHCERMGFRSLRVTRPAERGRVEVVRLSHQWVTGEDHAVTVAVGDLRTGPYVAVGGSRSLASDGEAVGSPGDAPLRSIAVVDILPALKHGSFSSILRNERGPTPRRLWPTPAPVCRRRGR</sequence>
<proteinExistence type="predicted"/>
<reference evidence="2" key="2">
    <citation type="submission" date="2020-09" db="EMBL/GenBank/DDBJ databases">
        <authorList>
            <person name="Sun Q."/>
            <person name="Ohkuma M."/>
        </authorList>
    </citation>
    <scope>NUCLEOTIDE SEQUENCE</scope>
    <source>
        <strain evidence="2">JCM 14359</strain>
    </source>
</reference>
<dbReference type="EMBL" id="BMOC01000002">
    <property type="protein sequence ID" value="GGI99227.1"/>
    <property type="molecule type" value="Genomic_DNA"/>
</dbReference>
<comment type="caution">
    <text evidence="2">The sequence shown here is derived from an EMBL/GenBank/DDBJ whole genome shotgun (WGS) entry which is preliminary data.</text>
</comment>
<evidence type="ECO:0000256" key="1">
    <source>
        <dbReference type="SAM" id="MobiDB-lite"/>
    </source>
</evidence>
<keyword evidence="3" id="KW-1185">Reference proteome</keyword>
<evidence type="ECO:0000313" key="3">
    <source>
        <dbReference type="Proteomes" id="UP000653099"/>
    </source>
</evidence>
<name>A0A830E832_9EURY</name>
<protein>
    <submittedName>
        <fullName evidence="2">Uncharacterized protein</fullName>
    </submittedName>
</protein>
<evidence type="ECO:0000313" key="2">
    <source>
        <dbReference type="EMBL" id="GGI99227.1"/>
    </source>
</evidence>
<gene>
    <name evidence="2" type="ORF">GCM10008995_06460</name>
</gene>
<dbReference type="AlphaFoldDB" id="A0A830E832"/>
<feature type="region of interest" description="Disordered" evidence="1">
    <location>
        <begin position="103"/>
        <end position="128"/>
    </location>
</feature>
<organism evidence="2 3">
    <name type="scientific">Halobellus salinus</name>
    <dbReference type="NCBI Taxonomy" id="931585"/>
    <lineage>
        <taxon>Archaea</taxon>
        <taxon>Methanobacteriati</taxon>
        <taxon>Methanobacteriota</taxon>
        <taxon>Stenosarchaea group</taxon>
        <taxon>Halobacteria</taxon>
        <taxon>Halobacteriales</taxon>
        <taxon>Haloferacaceae</taxon>
        <taxon>Halobellus</taxon>
    </lineage>
</organism>